<dbReference type="InterPro" id="IPR001036">
    <property type="entry name" value="Acrflvin-R"/>
</dbReference>
<protein>
    <recommendedName>
        <fullName evidence="9">Protein translocase subunit SecD</fullName>
    </recommendedName>
</protein>
<dbReference type="InterPro" id="IPR055344">
    <property type="entry name" value="SecD_SecF_C_bact"/>
</dbReference>
<evidence type="ECO:0000256" key="1">
    <source>
        <dbReference type="ARBA" id="ARBA00004651"/>
    </source>
</evidence>
<proteinExistence type="inferred from homology"/>
<evidence type="ECO:0000256" key="6">
    <source>
        <dbReference type="ARBA" id="ARBA00022989"/>
    </source>
</evidence>
<dbReference type="InterPro" id="IPR022646">
    <property type="entry name" value="SecD/SecF_CS"/>
</dbReference>
<dbReference type="Gene3D" id="3.30.70.3400">
    <property type="match status" value="1"/>
</dbReference>
<evidence type="ECO:0000259" key="12">
    <source>
        <dbReference type="Pfam" id="PF22599"/>
    </source>
</evidence>
<dbReference type="Gene3D" id="3.30.1360.200">
    <property type="match status" value="1"/>
</dbReference>
<comment type="caution">
    <text evidence="9">Lacks conserved residue(s) required for the propagation of feature annotation.</text>
</comment>
<dbReference type="AlphaFoldDB" id="A0A0G1RXC9"/>
<name>A0A0G1RXC9_9BACT</name>
<sequence length="436" mass="46860">MVNRRRLFFISLLTGLAILLNLPRFPGINLSLGPYKFVRDLNLRLGLDLQGGTHLVLDADMKDIAPEDKATALESAREVIARRVDLYGVTEPTIQTATSAESFRLIVELPGIRDVNQAVDLIGQTAQLDFRQLVSDGLDDEVASPGGKLIFVSTDLTGKDLKKSAVTYSPGEQGVNQPVVSLEFTPEGSQKFARLTQSNVGQPLAIFLDDQLVTAPIVNEPILNGQAVISGSFTPEAAAKLSIQLNAGALPVPIKVIEQENVSATLGSDSIQKSLTAGVVGLGLVMLFMIGLYGVNGFLADVALVIYGLITLSIYKLIPVTLTLPGIAGFILSVGMAVDSNILIFERLKEELRADRPFAVALELGFGRAWDSIKDANVATIITSLVLLNPLNLNWLNTSGPVRGFALTLFLGVVISLFTGIVVTRTLMRTFLLKHD</sequence>
<evidence type="ECO:0000256" key="9">
    <source>
        <dbReference type="HAMAP-Rule" id="MF_01463"/>
    </source>
</evidence>
<dbReference type="Proteomes" id="UP000033860">
    <property type="component" value="Unassembled WGS sequence"/>
</dbReference>
<gene>
    <name evidence="9" type="primary">secD</name>
    <name evidence="13" type="ORF">UX85_C0001G0218</name>
</gene>
<feature type="domain" description="Protein export membrane protein SecD/SecF C-terminal" evidence="10">
    <location>
        <begin position="254"/>
        <end position="430"/>
    </location>
</feature>
<dbReference type="Pfam" id="PF07549">
    <property type="entry name" value="Sec_GG"/>
    <property type="match status" value="1"/>
</dbReference>
<accession>A0A0G1RXC9</accession>
<comment type="function">
    <text evidence="9">Part of the Sec protein translocase complex. Interacts with the SecYEG preprotein conducting channel. SecDF uses the proton motive force (PMF) to complete protein translocation after the ATP-dependent function of SecA.</text>
</comment>
<dbReference type="Gene3D" id="1.20.1640.10">
    <property type="entry name" value="Multidrug efflux transporter AcrB transmembrane domain"/>
    <property type="match status" value="1"/>
</dbReference>
<dbReference type="PANTHER" id="PTHR30081">
    <property type="entry name" value="PROTEIN-EXPORT MEMBRANE PROTEIN SEC"/>
    <property type="match status" value="1"/>
</dbReference>
<evidence type="ECO:0000313" key="14">
    <source>
        <dbReference type="Proteomes" id="UP000033860"/>
    </source>
</evidence>
<keyword evidence="2 9" id="KW-0813">Transport</keyword>
<feature type="domain" description="SecDF P1 head subdomain" evidence="12">
    <location>
        <begin position="154"/>
        <end position="252"/>
    </location>
</feature>
<comment type="caution">
    <text evidence="13">The sequence shown here is derived from an EMBL/GenBank/DDBJ whole genome shotgun (WGS) entry which is preliminary data.</text>
</comment>
<dbReference type="InterPro" id="IPR048634">
    <property type="entry name" value="SecD_SecF_C"/>
</dbReference>
<dbReference type="PANTHER" id="PTHR30081:SF1">
    <property type="entry name" value="PROTEIN TRANSLOCASE SUBUNIT SECD"/>
    <property type="match status" value="1"/>
</dbReference>
<evidence type="ECO:0000256" key="5">
    <source>
        <dbReference type="ARBA" id="ARBA00022927"/>
    </source>
</evidence>
<evidence type="ECO:0000313" key="13">
    <source>
        <dbReference type="EMBL" id="KKU62004.1"/>
    </source>
</evidence>
<keyword evidence="7 9" id="KW-0811">Translocation</keyword>
<dbReference type="GO" id="GO:0015450">
    <property type="term" value="F:protein-transporting ATPase activity"/>
    <property type="evidence" value="ECO:0007669"/>
    <property type="project" value="InterPro"/>
</dbReference>
<dbReference type="NCBIfam" id="TIGR01129">
    <property type="entry name" value="secD"/>
    <property type="match status" value="1"/>
</dbReference>
<dbReference type="InterPro" id="IPR005791">
    <property type="entry name" value="SecD"/>
</dbReference>
<dbReference type="SUPFAM" id="SSF82866">
    <property type="entry name" value="Multidrug efflux transporter AcrB transmembrane domain"/>
    <property type="match status" value="1"/>
</dbReference>
<organism evidence="13 14">
    <name type="scientific">Candidatus Beckwithbacteria bacterium GW2011_GWB1_47_15</name>
    <dbReference type="NCBI Taxonomy" id="1618371"/>
    <lineage>
        <taxon>Bacteria</taxon>
        <taxon>Candidatus Beckwithiibacteriota</taxon>
    </lineage>
</organism>
<evidence type="ECO:0000259" key="11">
    <source>
        <dbReference type="Pfam" id="PF21760"/>
    </source>
</evidence>
<keyword evidence="5 9" id="KW-0653">Protein transport</keyword>
<dbReference type="InterPro" id="IPR054384">
    <property type="entry name" value="SecDF_P1_head"/>
</dbReference>
<feature type="transmembrane region" description="Helical" evidence="9">
    <location>
        <begin position="405"/>
        <end position="424"/>
    </location>
</feature>
<dbReference type="InterPro" id="IPR022813">
    <property type="entry name" value="SecD/SecF_arch_bac"/>
</dbReference>
<evidence type="ECO:0000259" key="10">
    <source>
        <dbReference type="Pfam" id="PF02355"/>
    </source>
</evidence>
<dbReference type="Pfam" id="PF22599">
    <property type="entry name" value="SecDF_P1_head"/>
    <property type="match status" value="1"/>
</dbReference>
<dbReference type="GO" id="GO:0006605">
    <property type="term" value="P:protein targeting"/>
    <property type="evidence" value="ECO:0007669"/>
    <property type="project" value="UniProtKB-UniRule"/>
</dbReference>
<dbReference type="GO" id="GO:0043952">
    <property type="term" value="P:protein transport by the Sec complex"/>
    <property type="evidence" value="ECO:0007669"/>
    <property type="project" value="UniProtKB-UniRule"/>
</dbReference>
<evidence type="ECO:0000256" key="7">
    <source>
        <dbReference type="ARBA" id="ARBA00023010"/>
    </source>
</evidence>
<dbReference type="HAMAP" id="MF_01463_B">
    <property type="entry name" value="SecD_B"/>
    <property type="match status" value="1"/>
</dbReference>
<dbReference type="GO" id="GO:0065002">
    <property type="term" value="P:intracellular protein transmembrane transport"/>
    <property type="evidence" value="ECO:0007669"/>
    <property type="project" value="UniProtKB-UniRule"/>
</dbReference>
<dbReference type="Pfam" id="PF21760">
    <property type="entry name" value="SecD_1st"/>
    <property type="match status" value="1"/>
</dbReference>
<dbReference type="Pfam" id="PF02355">
    <property type="entry name" value="SecD_SecF_C"/>
    <property type="match status" value="1"/>
</dbReference>
<feature type="transmembrane region" description="Helical" evidence="9">
    <location>
        <begin position="275"/>
        <end position="295"/>
    </location>
</feature>
<keyword evidence="3 9" id="KW-1003">Cell membrane</keyword>
<comment type="subunit">
    <text evidence="9">Forms a complex with SecF. Part of the essential Sec protein translocation apparatus which comprises SecA, SecYEG and auxiliary proteins SecDF. Other proteins may also be involved.</text>
</comment>
<dbReference type="GO" id="GO:0005886">
    <property type="term" value="C:plasma membrane"/>
    <property type="evidence" value="ECO:0007669"/>
    <property type="project" value="UniProtKB-SubCell"/>
</dbReference>
<dbReference type="NCBIfam" id="TIGR00916">
    <property type="entry name" value="2A0604s01"/>
    <property type="match status" value="1"/>
</dbReference>
<evidence type="ECO:0000256" key="2">
    <source>
        <dbReference type="ARBA" id="ARBA00022448"/>
    </source>
</evidence>
<comment type="similarity">
    <text evidence="9">Belongs to the SecD/SecF family. SecD subfamily.</text>
</comment>
<keyword evidence="4 9" id="KW-0812">Transmembrane</keyword>
<evidence type="ECO:0000256" key="4">
    <source>
        <dbReference type="ARBA" id="ARBA00022692"/>
    </source>
</evidence>
<dbReference type="EMBL" id="LCNT01000001">
    <property type="protein sequence ID" value="KKU62004.1"/>
    <property type="molecule type" value="Genomic_DNA"/>
</dbReference>
<dbReference type="InterPro" id="IPR048631">
    <property type="entry name" value="SecD_1st"/>
</dbReference>
<evidence type="ECO:0000256" key="3">
    <source>
        <dbReference type="ARBA" id="ARBA00022475"/>
    </source>
</evidence>
<keyword evidence="8 9" id="KW-0472">Membrane</keyword>
<feature type="domain" description="Protein translocase subunit SecDF P1" evidence="11">
    <location>
        <begin position="74"/>
        <end position="133"/>
    </location>
</feature>
<dbReference type="PATRIC" id="fig|1618371.3.peg.220"/>
<evidence type="ECO:0000256" key="8">
    <source>
        <dbReference type="ARBA" id="ARBA00023136"/>
    </source>
</evidence>
<dbReference type="PRINTS" id="PR00702">
    <property type="entry name" value="ACRIFLAVINRP"/>
</dbReference>
<comment type="subcellular location">
    <subcellularLocation>
        <location evidence="1 9">Cell membrane</location>
        <topology evidence="1 9">Multi-pass membrane protein</topology>
    </subcellularLocation>
</comment>
<reference evidence="13 14" key="1">
    <citation type="journal article" date="2015" name="Nature">
        <title>rRNA introns, odd ribosomes, and small enigmatic genomes across a large radiation of phyla.</title>
        <authorList>
            <person name="Brown C.T."/>
            <person name="Hug L.A."/>
            <person name="Thomas B.C."/>
            <person name="Sharon I."/>
            <person name="Castelle C.J."/>
            <person name="Singh A."/>
            <person name="Wilkins M.J."/>
            <person name="Williams K.H."/>
            <person name="Banfield J.F."/>
        </authorList>
    </citation>
    <scope>NUCLEOTIDE SEQUENCE [LARGE SCALE GENOMIC DNA]</scope>
</reference>
<keyword evidence="6 9" id="KW-1133">Transmembrane helix</keyword>